<dbReference type="PANTHER" id="PTHR14211">
    <property type="entry name" value="GLIOMA SUPPRESSOR CANDIDATE REGION GENE 2"/>
    <property type="match status" value="1"/>
</dbReference>
<evidence type="ECO:0000256" key="1">
    <source>
        <dbReference type="ARBA" id="ARBA00008838"/>
    </source>
</evidence>
<organism evidence="7 8">
    <name type="scientific">Rhodocollybia butyracea</name>
    <dbReference type="NCBI Taxonomy" id="206335"/>
    <lineage>
        <taxon>Eukaryota</taxon>
        <taxon>Fungi</taxon>
        <taxon>Dikarya</taxon>
        <taxon>Basidiomycota</taxon>
        <taxon>Agaricomycotina</taxon>
        <taxon>Agaricomycetes</taxon>
        <taxon>Agaricomycetidae</taxon>
        <taxon>Agaricales</taxon>
        <taxon>Marasmiineae</taxon>
        <taxon>Omphalotaceae</taxon>
        <taxon>Rhodocollybia</taxon>
    </lineage>
</organism>
<dbReference type="OrthoDB" id="5072at2759"/>
<dbReference type="AlphaFoldDB" id="A0A9P5U4J5"/>
<dbReference type="EMBL" id="JADNRY010000081">
    <property type="protein sequence ID" value="KAF9066840.1"/>
    <property type="molecule type" value="Genomic_DNA"/>
</dbReference>
<dbReference type="GO" id="GO:0005730">
    <property type="term" value="C:nucleolus"/>
    <property type="evidence" value="ECO:0007669"/>
    <property type="project" value="UniProtKB-SubCell"/>
</dbReference>
<comment type="subcellular location">
    <subcellularLocation>
        <location evidence="5">Nucleus</location>
        <location evidence="5">Nucleolus</location>
    </subcellularLocation>
    <subcellularLocation>
        <location evidence="5">Nucleus</location>
        <location evidence="5">Nucleoplasm</location>
    </subcellularLocation>
</comment>
<dbReference type="Pfam" id="PF07767">
    <property type="entry name" value="Nop53"/>
    <property type="match status" value="1"/>
</dbReference>
<proteinExistence type="inferred from homology"/>
<dbReference type="GO" id="GO:0000027">
    <property type="term" value="P:ribosomal large subunit assembly"/>
    <property type="evidence" value="ECO:0007669"/>
    <property type="project" value="UniProtKB-UniRule"/>
</dbReference>
<name>A0A9P5U4J5_9AGAR</name>
<dbReference type="GO" id="GO:0008097">
    <property type="term" value="F:5S rRNA binding"/>
    <property type="evidence" value="ECO:0007669"/>
    <property type="project" value="TreeGrafter"/>
</dbReference>
<evidence type="ECO:0000313" key="7">
    <source>
        <dbReference type="EMBL" id="KAF9066840.1"/>
    </source>
</evidence>
<evidence type="ECO:0000256" key="6">
    <source>
        <dbReference type="SAM" id="MobiDB-lite"/>
    </source>
</evidence>
<evidence type="ECO:0000256" key="3">
    <source>
        <dbReference type="ARBA" id="ARBA00022517"/>
    </source>
</evidence>
<keyword evidence="4 5" id="KW-0539">Nucleus</keyword>
<evidence type="ECO:0000313" key="8">
    <source>
        <dbReference type="Proteomes" id="UP000772434"/>
    </source>
</evidence>
<feature type="compositionally biased region" description="Polar residues" evidence="6">
    <location>
        <begin position="145"/>
        <end position="165"/>
    </location>
</feature>
<dbReference type="GO" id="GO:0006364">
    <property type="term" value="P:rRNA processing"/>
    <property type="evidence" value="ECO:0007669"/>
    <property type="project" value="TreeGrafter"/>
</dbReference>
<feature type="region of interest" description="Disordered" evidence="6">
    <location>
        <begin position="284"/>
        <end position="304"/>
    </location>
</feature>
<protein>
    <recommendedName>
        <fullName evidence="2 5">Ribosome biogenesis protein NOP53</fullName>
    </recommendedName>
</protein>
<reference evidence="7" key="1">
    <citation type="submission" date="2020-11" db="EMBL/GenBank/DDBJ databases">
        <authorList>
            <consortium name="DOE Joint Genome Institute"/>
            <person name="Ahrendt S."/>
            <person name="Riley R."/>
            <person name="Andreopoulos W."/>
            <person name="Labutti K."/>
            <person name="Pangilinan J."/>
            <person name="Ruiz-Duenas F.J."/>
            <person name="Barrasa J.M."/>
            <person name="Sanchez-Garcia M."/>
            <person name="Camarero S."/>
            <person name="Miyauchi S."/>
            <person name="Serrano A."/>
            <person name="Linde D."/>
            <person name="Babiker R."/>
            <person name="Drula E."/>
            <person name="Ayuso-Fernandez I."/>
            <person name="Pacheco R."/>
            <person name="Padilla G."/>
            <person name="Ferreira P."/>
            <person name="Barriuso J."/>
            <person name="Kellner H."/>
            <person name="Castanera R."/>
            <person name="Alfaro M."/>
            <person name="Ramirez L."/>
            <person name="Pisabarro A.G."/>
            <person name="Kuo A."/>
            <person name="Tritt A."/>
            <person name="Lipzen A."/>
            <person name="He G."/>
            <person name="Yan M."/>
            <person name="Ng V."/>
            <person name="Cullen D."/>
            <person name="Martin F."/>
            <person name="Rosso M.-N."/>
            <person name="Henrissat B."/>
            <person name="Hibbett D."/>
            <person name="Martinez A.T."/>
            <person name="Grigoriev I.V."/>
        </authorList>
    </citation>
    <scope>NUCLEOTIDE SEQUENCE</scope>
    <source>
        <strain evidence="7">AH 40177</strain>
    </source>
</reference>
<dbReference type="PIRSF" id="PIRSF017302">
    <property type="entry name" value="Gltscr2"/>
    <property type="match status" value="1"/>
</dbReference>
<feature type="region of interest" description="Disordered" evidence="6">
    <location>
        <begin position="137"/>
        <end position="165"/>
    </location>
</feature>
<evidence type="ECO:0000256" key="4">
    <source>
        <dbReference type="ARBA" id="ARBA00023242"/>
    </source>
</evidence>
<feature type="region of interest" description="Disordered" evidence="6">
    <location>
        <begin position="14"/>
        <end position="34"/>
    </location>
</feature>
<gene>
    <name evidence="7" type="ORF">BDP27DRAFT_1329832</name>
</gene>
<evidence type="ECO:0000256" key="2">
    <source>
        <dbReference type="ARBA" id="ARBA00018339"/>
    </source>
</evidence>
<dbReference type="Proteomes" id="UP000772434">
    <property type="component" value="Unassembled WGS sequence"/>
</dbReference>
<comment type="function">
    <text evidence="5">May play a role in ribosome biogenesis.</text>
</comment>
<keyword evidence="3 5" id="KW-0690">Ribosome biogenesis</keyword>
<comment type="similarity">
    <text evidence="1 5">Belongs to the NOP53 family.</text>
</comment>
<comment type="caution">
    <text evidence="7">The sequence shown here is derived from an EMBL/GenBank/DDBJ whole genome shotgun (WGS) entry which is preliminary data.</text>
</comment>
<evidence type="ECO:0000256" key="5">
    <source>
        <dbReference type="PIRNR" id="PIRNR017302"/>
    </source>
</evidence>
<keyword evidence="8" id="KW-1185">Reference proteome</keyword>
<dbReference type="InterPro" id="IPR011687">
    <property type="entry name" value="Nop53/GLTSCR2"/>
</dbReference>
<sequence>MSELLIFFSMSKSTVEQKSKKSQQPSRKGKKAWRKNVDIKDVEEALEGRREEERLFGGALSEKPDSALFQIDTEVDDSVRSVLPKTKPVQLTSLKILSERSAVPAVFSRTTARKHQLSREEKDRLLRAAKRPRKGPFGALVEQDGWSTGAASSGGVSEAVKSSGQYDPWTLSPIPDSNSEIILLPIANLPPSHPPLSVSEISTNPRKFISLPAVPLPHAGTSYNPVVDAHTELLHQAHNQEEVRLREDVRWKDIGQAIKEAVSTEPSRGAEGMVIDIPGSDAIDEENAEDAPLPPQKNPQRKTKAARRKAAKALAEKRLLAERAAKRRQMTYLSELKSKQARRMGVQSAETMQQRKKALQDKLKTGLAGQRLGKHRVPETLVDVQLGDELSESLRGIKVEGNLFKDRFLNLQQRALIEPRLRVLPKKRRVRMVEYEKHAWKRFDREQEAR</sequence>
<dbReference type="GO" id="GO:0005654">
    <property type="term" value="C:nucleoplasm"/>
    <property type="evidence" value="ECO:0007669"/>
    <property type="project" value="UniProtKB-SubCell"/>
</dbReference>
<accession>A0A9P5U4J5</accession>
<dbReference type="PANTHER" id="PTHR14211:SF7">
    <property type="entry name" value="RIBOSOME BIOGENESIS PROTEIN NOP53"/>
    <property type="match status" value="1"/>
</dbReference>